<dbReference type="Proteomes" id="UP001170954">
    <property type="component" value="Unassembled WGS sequence"/>
</dbReference>
<protein>
    <submittedName>
        <fullName evidence="1">Uncharacterized protein</fullName>
    </submittedName>
</protein>
<keyword evidence="2" id="KW-1185">Reference proteome</keyword>
<reference evidence="1" key="1">
    <citation type="submission" date="2020-06" db="EMBL/GenBank/DDBJ databases">
        <authorList>
            <person name="Dong N."/>
        </authorList>
    </citation>
    <scope>NUCLEOTIDE SEQUENCE</scope>
    <source>
        <strain evidence="1">R1692</strain>
    </source>
</reference>
<name>A0ABT7NT36_9SPHI</name>
<sequence>MLTATQMNMLQGDFEKFLSHLRSQKKSLSFELFGDYAGSVLNFYLGSSLINPAEKLEAAQVLTGLFNAGLKNIISPQDLMEIAESIAQDTTLEYGVIQAIFD</sequence>
<evidence type="ECO:0000313" key="2">
    <source>
        <dbReference type="Proteomes" id="UP001170954"/>
    </source>
</evidence>
<organism evidence="1 2">
    <name type="scientific">Sphingobacterium hotanense</name>
    <dbReference type="NCBI Taxonomy" id="649196"/>
    <lineage>
        <taxon>Bacteria</taxon>
        <taxon>Pseudomonadati</taxon>
        <taxon>Bacteroidota</taxon>
        <taxon>Sphingobacteriia</taxon>
        <taxon>Sphingobacteriales</taxon>
        <taxon>Sphingobacteriaceae</taxon>
        <taxon>Sphingobacterium</taxon>
    </lineage>
</organism>
<gene>
    <name evidence="1" type="ORF">HX018_19215</name>
</gene>
<reference evidence="1" key="2">
    <citation type="journal article" date="2022" name="Sci. Total Environ.">
        <title>Prevalence, transmission, and molecular epidemiology of tet(X)-positive bacteria among humans, animals, and environmental niches in China: An epidemiological, and genomic-based study.</title>
        <authorList>
            <person name="Dong N."/>
            <person name="Zeng Y."/>
            <person name="Cai C."/>
            <person name="Sun C."/>
            <person name="Lu J."/>
            <person name="Liu C."/>
            <person name="Zhou H."/>
            <person name="Sun Q."/>
            <person name="Shu L."/>
            <person name="Wang H."/>
            <person name="Wang Y."/>
            <person name="Wang S."/>
            <person name="Wu C."/>
            <person name="Chan E.W."/>
            <person name="Chen G."/>
            <person name="Shen Z."/>
            <person name="Chen S."/>
            <person name="Zhang R."/>
        </authorList>
    </citation>
    <scope>NUCLEOTIDE SEQUENCE</scope>
    <source>
        <strain evidence="1">R1692</strain>
    </source>
</reference>
<evidence type="ECO:0000313" key="1">
    <source>
        <dbReference type="EMBL" id="MDM1050372.1"/>
    </source>
</evidence>
<dbReference type="EMBL" id="JACAGK010000089">
    <property type="protein sequence ID" value="MDM1050372.1"/>
    <property type="molecule type" value="Genomic_DNA"/>
</dbReference>
<dbReference type="RefSeq" id="WP_149526653.1">
    <property type="nucleotide sequence ID" value="NZ_CP030848.1"/>
</dbReference>
<accession>A0ABT7NT36</accession>
<comment type="caution">
    <text evidence="1">The sequence shown here is derived from an EMBL/GenBank/DDBJ whole genome shotgun (WGS) entry which is preliminary data.</text>
</comment>
<proteinExistence type="predicted"/>